<dbReference type="InterPro" id="IPR015422">
    <property type="entry name" value="PyrdxlP-dep_Trfase_small"/>
</dbReference>
<comment type="caution">
    <text evidence="1">The sequence shown here is derived from an EMBL/GenBank/DDBJ whole genome shotgun (WGS) entry which is preliminary data.</text>
</comment>
<protein>
    <submittedName>
        <fullName evidence="1">Tyrosine aminotransferase</fullName>
    </submittedName>
</protein>
<sequence length="76" mass="8870">MDFVECLMSQQSVFCLPGCCFDYPNYFRIVLTVPEELMIEACDRIKEFCTNHYTLNTPTSSFNTEMLLKTQMPLQV</sequence>
<dbReference type="EMBL" id="BPLQ01011187">
    <property type="protein sequence ID" value="GIY56317.1"/>
    <property type="molecule type" value="Genomic_DNA"/>
</dbReference>
<dbReference type="InterPro" id="IPR015424">
    <property type="entry name" value="PyrdxlP-dep_Trfase"/>
</dbReference>
<dbReference type="Gene3D" id="3.90.1150.10">
    <property type="entry name" value="Aspartate Aminotransferase, domain 1"/>
    <property type="match status" value="1"/>
</dbReference>
<gene>
    <name evidence="1" type="primary">Tat_0</name>
    <name evidence="1" type="ORF">CDAR_25451</name>
</gene>
<reference evidence="1 2" key="1">
    <citation type="submission" date="2021-06" db="EMBL/GenBank/DDBJ databases">
        <title>Caerostris darwini draft genome.</title>
        <authorList>
            <person name="Kono N."/>
            <person name="Arakawa K."/>
        </authorList>
    </citation>
    <scope>NUCLEOTIDE SEQUENCE [LARGE SCALE GENOMIC DNA]</scope>
</reference>
<dbReference type="PANTHER" id="PTHR45744:SF2">
    <property type="entry name" value="TYROSINE AMINOTRANSFERASE"/>
    <property type="match status" value="1"/>
</dbReference>
<evidence type="ECO:0000313" key="2">
    <source>
        <dbReference type="Proteomes" id="UP001054837"/>
    </source>
</evidence>
<keyword evidence="2" id="KW-1185">Reference proteome</keyword>
<accession>A0AAV4UEV9</accession>
<dbReference type="GO" id="GO:0006572">
    <property type="term" value="P:L-tyrosine catabolic process"/>
    <property type="evidence" value="ECO:0007669"/>
    <property type="project" value="TreeGrafter"/>
</dbReference>
<keyword evidence="1" id="KW-0032">Aminotransferase</keyword>
<dbReference type="SUPFAM" id="SSF53383">
    <property type="entry name" value="PLP-dependent transferases"/>
    <property type="match status" value="1"/>
</dbReference>
<dbReference type="GO" id="GO:0004838">
    <property type="term" value="F:L-tyrosine-2-oxoglutarate transaminase activity"/>
    <property type="evidence" value="ECO:0007669"/>
    <property type="project" value="TreeGrafter"/>
</dbReference>
<evidence type="ECO:0000313" key="1">
    <source>
        <dbReference type="EMBL" id="GIY56317.1"/>
    </source>
</evidence>
<organism evidence="1 2">
    <name type="scientific">Caerostris darwini</name>
    <dbReference type="NCBI Taxonomy" id="1538125"/>
    <lineage>
        <taxon>Eukaryota</taxon>
        <taxon>Metazoa</taxon>
        <taxon>Ecdysozoa</taxon>
        <taxon>Arthropoda</taxon>
        <taxon>Chelicerata</taxon>
        <taxon>Arachnida</taxon>
        <taxon>Araneae</taxon>
        <taxon>Araneomorphae</taxon>
        <taxon>Entelegynae</taxon>
        <taxon>Araneoidea</taxon>
        <taxon>Araneidae</taxon>
        <taxon>Caerostris</taxon>
    </lineage>
</organism>
<dbReference type="Proteomes" id="UP001054837">
    <property type="component" value="Unassembled WGS sequence"/>
</dbReference>
<dbReference type="PANTHER" id="PTHR45744">
    <property type="entry name" value="TYROSINE AMINOTRANSFERASE"/>
    <property type="match status" value="1"/>
</dbReference>
<name>A0AAV4UEV9_9ARAC</name>
<keyword evidence="1" id="KW-0808">Transferase</keyword>
<dbReference type="AlphaFoldDB" id="A0AAV4UEV9"/>
<dbReference type="GO" id="GO:0006559">
    <property type="term" value="P:L-phenylalanine catabolic process"/>
    <property type="evidence" value="ECO:0007669"/>
    <property type="project" value="TreeGrafter"/>
</dbReference>
<proteinExistence type="predicted"/>